<sequence>MQFLIILPFMVALGNAAIVGTFQDCSVDGCGPTDTCTKNFQMCVKRCSGDSDCNGSTCSKVGSNGKYCVSADAPACFLDAHCRATLICSPFTANCQPFSFSNNAKIGESCGPGNNKCGANLVCNPTLLFHLDDDKTFTCTKGCKANSSDCNHGSGEFSCHTCGYDAAIPTRAASYCEVNFTKRCLTDEDCTGVYNGSKVCNQQTLQCVPPPAFCF</sequence>
<organism evidence="1 2">
    <name type="scientific">Rhabditophanes sp. KR3021</name>
    <dbReference type="NCBI Taxonomy" id="114890"/>
    <lineage>
        <taxon>Eukaryota</taxon>
        <taxon>Metazoa</taxon>
        <taxon>Ecdysozoa</taxon>
        <taxon>Nematoda</taxon>
        <taxon>Chromadorea</taxon>
        <taxon>Rhabditida</taxon>
        <taxon>Tylenchina</taxon>
        <taxon>Panagrolaimomorpha</taxon>
        <taxon>Strongyloidoidea</taxon>
        <taxon>Alloionematidae</taxon>
        <taxon>Rhabditophanes</taxon>
    </lineage>
</organism>
<dbReference type="WBParaSite" id="RSKR_0000030800.1">
    <property type="protein sequence ID" value="RSKR_0000030800.1"/>
    <property type="gene ID" value="RSKR_0000030800"/>
</dbReference>
<accession>A0AC35TGE4</accession>
<name>A0AC35TGE4_9BILA</name>
<evidence type="ECO:0000313" key="2">
    <source>
        <dbReference type="WBParaSite" id="RSKR_0000030800.1"/>
    </source>
</evidence>
<proteinExistence type="predicted"/>
<evidence type="ECO:0000313" key="1">
    <source>
        <dbReference type="Proteomes" id="UP000095286"/>
    </source>
</evidence>
<dbReference type="Proteomes" id="UP000095286">
    <property type="component" value="Unplaced"/>
</dbReference>
<protein>
    <submittedName>
        <fullName evidence="2">EB domain-containing protein</fullName>
    </submittedName>
</protein>
<reference evidence="2" key="1">
    <citation type="submission" date="2016-11" db="UniProtKB">
        <authorList>
            <consortium name="WormBaseParasite"/>
        </authorList>
    </citation>
    <scope>IDENTIFICATION</scope>
    <source>
        <strain evidence="2">KR3021</strain>
    </source>
</reference>